<dbReference type="CDD" id="cd01651">
    <property type="entry name" value="RT_G2_intron"/>
    <property type="match status" value="1"/>
</dbReference>
<keyword evidence="6 12" id="KW-0695">RNA-directed DNA polymerase</keyword>
<dbReference type="PANTHER" id="PTHR34047">
    <property type="entry name" value="NUCLEAR INTRON MATURASE 1, MITOCHONDRIAL-RELATED"/>
    <property type="match status" value="1"/>
</dbReference>
<dbReference type="InterPro" id="IPR000477">
    <property type="entry name" value="RT_dom"/>
</dbReference>
<comment type="catalytic activity">
    <reaction evidence="9">
        <text>DNA(n) + a 2'-deoxyribonucleoside 5'-triphosphate = DNA(n+1) + diphosphate</text>
        <dbReference type="Rhea" id="RHEA:22508"/>
        <dbReference type="Rhea" id="RHEA-COMP:17339"/>
        <dbReference type="Rhea" id="RHEA-COMP:17340"/>
        <dbReference type="ChEBI" id="CHEBI:33019"/>
        <dbReference type="ChEBI" id="CHEBI:61560"/>
        <dbReference type="ChEBI" id="CHEBI:173112"/>
        <dbReference type="EC" id="2.7.7.49"/>
    </reaction>
</comment>
<dbReference type="Pfam" id="PF00078">
    <property type="entry name" value="RVT_1"/>
    <property type="match status" value="1"/>
</dbReference>
<comment type="similarity">
    <text evidence="8">Belongs to the bacterial reverse transcriptase family.</text>
</comment>
<dbReference type="EMBL" id="CP101118">
    <property type="protein sequence ID" value="WZF87357.1"/>
    <property type="molecule type" value="Genomic_DNA"/>
</dbReference>
<dbReference type="InterPro" id="IPR051083">
    <property type="entry name" value="GrpII_Intron_Splice-Mob/Def"/>
</dbReference>
<name>A0ABZ2VY32_9GAMM</name>
<accession>A0ABZ2VY32</accession>
<evidence type="ECO:0000313" key="13">
    <source>
        <dbReference type="Proteomes" id="UP001475781"/>
    </source>
</evidence>
<dbReference type="Pfam" id="PF08388">
    <property type="entry name" value="GIIM"/>
    <property type="match status" value="1"/>
</dbReference>
<dbReference type="RefSeq" id="WP_341580986.1">
    <property type="nucleotide sequence ID" value="NZ_CP101118.1"/>
</dbReference>
<dbReference type="PROSITE" id="PS50878">
    <property type="entry name" value="RT_POL"/>
    <property type="match status" value="1"/>
</dbReference>
<organism evidence="12 13">
    <name type="scientific">Marinobacter metalliresistant</name>
    <dbReference type="NCBI Taxonomy" id="2961995"/>
    <lineage>
        <taxon>Bacteria</taxon>
        <taxon>Pseudomonadati</taxon>
        <taxon>Pseudomonadota</taxon>
        <taxon>Gammaproteobacteria</taxon>
        <taxon>Pseudomonadales</taxon>
        <taxon>Marinobacteraceae</taxon>
        <taxon>Marinobacter</taxon>
    </lineage>
</organism>
<evidence type="ECO:0000259" key="11">
    <source>
        <dbReference type="PROSITE" id="PS50878"/>
    </source>
</evidence>
<dbReference type="GO" id="GO:0003964">
    <property type="term" value="F:RNA-directed DNA polymerase activity"/>
    <property type="evidence" value="ECO:0007669"/>
    <property type="project" value="UniProtKB-KW"/>
</dbReference>
<dbReference type="PANTHER" id="PTHR34047:SF8">
    <property type="entry name" value="PROTEIN YKFC"/>
    <property type="match status" value="1"/>
</dbReference>
<dbReference type="Proteomes" id="UP001475781">
    <property type="component" value="Chromosome"/>
</dbReference>
<evidence type="ECO:0000256" key="9">
    <source>
        <dbReference type="ARBA" id="ARBA00048173"/>
    </source>
</evidence>
<dbReference type="EC" id="2.7.7.49" evidence="1"/>
<feature type="compositionally biased region" description="Basic and acidic residues" evidence="10">
    <location>
        <begin position="1"/>
        <end position="11"/>
    </location>
</feature>
<keyword evidence="3 12" id="KW-0548">Nucleotidyltransferase</keyword>
<evidence type="ECO:0000256" key="1">
    <source>
        <dbReference type="ARBA" id="ARBA00012493"/>
    </source>
</evidence>
<keyword evidence="7" id="KW-0051">Antiviral defense</keyword>
<dbReference type="InterPro" id="IPR013597">
    <property type="entry name" value="Mat_intron_G2"/>
</dbReference>
<keyword evidence="2 12" id="KW-0808">Transferase</keyword>
<evidence type="ECO:0000256" key="6">
    <source>
        <dbReference type="ARBA" id="ARBA00022918"/>
    </source>
</evidence>
<keyword evidence="4" id="KW-0479">Metal-binding</keyword>
<dbReference type="PRINTS" id="PR00866">
    <property type="entry name" value="RNADNAPOLMS"/>
</dbReference>
<evidence type="ECO:0000313" key="12">
    <source>
        <dbReference type="EMBL" id="WZF87357.1"/>
    </source>
</evidence>
<proteinExistence type="inferred from homology"/>
<gene>
    <name evidence="12" type="primary">ltrA</name>
    <name evidence="12" type="ORF">NLK58_13475</name>
</gene>
<dbReference type="InterPro" id="IPR030931">
    <property type="entry name" value="Group_II_RT_mat"/>
</dbReference>
<evidence type="ECO:0000256" key="10">
    <source>
        <dbReference type="SAM" id="MobiDB-lite"/>
    </source>
</evidence>
<dbReference type="SUPFAM" id="SSF56672">
    <property type="entry name" value="DNA/RNA polymerases"/>
    <property type="match status" value="1"/>
</dbReference>
<dbReference type="InterPro" id="IPR043502">
    <property type="entry name" value="DNA/RNA_pol_sf"/>
</dbReference>
<reference evidence="12 13" key="1">
    <citation type="submission" date="2022-07" db="EMBL/GenBank/DDBJ databases">
        <title>A copper resistant bacterium isolated from sediment samples of deep sea hydrothermal areas.</title>
        <authorList>
            <person name="Zeng X."/>
        </authorList>
    </citation>
    <scope>NUCLEOTIDE SEQUENCE [LARGE SCALE GENOMIC DNA]</scope>
    <source>
        <strain evidence="13">CuT 6</strain>
    </source>
</reference>
<dbReference type="NCBIfam" id="TIGR04416">
    <property type="entry name" value="group_II_RT_mat"/>
    <property type="match status" value="1"/>
</dbReference>
<evidence type="ECO:0000256" key="7">
    <source>
        <dbReference type="ARBA" id="ARBA00023118"/>
    </source>
</evidence>
<sequence length="446" mass="51449">MRPHKAPEKEQTLSLETGGEVVAGSGREDTPVVHDRLMERVLERDNLRRAFRQVKRNKGSAGIDGMTVDDLTAFVKQHWPSIAAQLLAGDYRPQPVRQVEIPKPKGGVRKLGIPTVLDRLIQQALLQVLQAEWDGSFSHSSYGFRPGRSAHQAIHQAQRYINKGYRWTVDMDLEKFFDRVNHDKLMTLVKRRVTDERVLKLINSYLKAGALVGDVWAPASEGTPQGGPLSPLLANLLLDELDKELERRGHRFVRYADDCNIYVKSQRSGQRVLASITGYLRRRLKLVVNEEKSAVGRPWERVFLGFTFTRRGGEKRRKVSEDAIRQFKYRVRKITRRTRSRTMQTVIDELAVYLRGWKGYYGFAQVKSPIQDLEKWVRRKLRCYHLKQWGRSGYRQLRKRGVSVRLAWNTAKSAHGPWRLSRSPGLAQALPRQYFMSMGLPDLVDR</sequence>
<evidence type="ECO:0000256" key="4">
    <source>
        <dbReference type="ARBA" id="ARBA00022723"/>
    </source>
</evidence>
<evidence type="ECO:0000256" key="2">
    <source>
        <dbReference type="ARBA" id="ARBA00022679"/>
    </source>
</evidence>
<keyword evidence="13" id="KW-1185">Reference proteome</keyword>
<keyword evidence="5" id="KW-0460">Magnesium</keyword>
<feature type="region of interest" description="Disordered" evidence="10">
    <location>
        <begin position="1"/>
        <end position="30"/>
    </location>
</feature>
<evidence type="ECO:0000256" key="3">
    <source>
        <dbReference type="ARBA" id="ARBA00022695"/>
    </source>
</evidence>
<protein>
    <recommendedName>
        <fullName evidence="1">RNA-directed DNA polymerase</fullName>
        <ecNumber evidence="1">2.7.7.49</ecNumber>
    </recommendedName>
</protein>
<feature type="domain" description="Reverse transcriptase" evidence="11">
    <location>
        <begin position="82"/>
        <end position="308"/>
    </location>
</feature>
<dbReference type="InterPro" id="IPR000123">
    <property type="entry name" value="Reverse_transcriptase_msDNA"/>
</dbReference>
<evidence type="ECO:0000256" key="8">
    <source>
        <dbReference type="ARBA" id="ARBA00034120"/>
    </source>
</evidence>
<evidence type="ECO:0000256" key="5">
    <source>
        <dbReference type="ARBA" id="ARBA00022842"/>
    </source>
</evidence>